<evidence type="ECO:0000259" key="9">
    <source>
        <dbReference type="PROSITE" id="PS50893"/>
    </source>
</evidence>
<gene>
    <name evidence="10" type="ORF">EI684_04480</name>
</gene>
<dbReference type="InterPro" id="IPR005894">
    <property type="entry name" value="DrrA"/>
</dbReference>
<keyword evidence="6" id="KW-1278">Translocase</keyword>
<accession>A0A426U6A3</accession>
<dbReference type="NCBIfam" id="TIGR01188">
    <property type="entry name" value="drrA"/>
    <property type="match status" value="1"/>
</dbReference>
<dbReference type="GO" id="GO:0043215">
    <property type="term" value="P:daunorubicin transport"/>
    <property type="evidence" value="ECO:0007669"/>
    <property type="project" value="InterPro"/>
</dbReference>
<keyword evidence="7" id="KW-0472">Membrane</keyword>
<evidence type="ECO:0000256" key="4">
    <source>
        <dbReference type="ARBA" id="ARBA00022741"/>
    </source>
</evidence>
<dbReference type="FunFam" id="3.40.50.300:FF:000589">
    <property type="entry name" value="ABC transporter, ATP-binding subunit"/>
    <property type="match status" value="1"/>
</dbReference>
<dbReference type="Proteomes" id="UP000280307">
    <property type="component" value="Unassembled WGS sequence"/>
</dbReference>
<reference evidence="10 11" key="1">
    <citation type="submission" date="2018-12" db="EMBL/GenBank/DDBJ databases">
        <title>Genome Sequence of Candidatus Viridilinea halotolerans isolated from saline sulfide-rich spring.</title>
        <authorList>
            <person name="Grouzdev D.S."/>
            <person name="Burganskaya E.I."/>
            <person name="Krutkina M.S."/>
            <person name="Sukhacheva M.V."/>
            <person name="Gorlenko V.M."/>
        </authorList>
    </citation>
    <scope>NUCLEOTIDE SEQUENCE [LARGE SCALE GENOMIC DNA]</scope>
    <source>
        <strain evidence="10">Chok-6</strain>
    </source>
</reference>
<feature type="domain" description="ABC transporter" evidence="9">
    <location>
        <begin position="6"/>
        <end position="237"/>
    </location>
</feature>
<dbReference type="Pfam" id="PF00005">
    <property type="entry name" value="ABC_tran"/>
    <property type="match status" value="1"/>
</dbReference>
<dbReference type="EMBL" id="RSAS01000184">
    <property type="protein sequence ID" value="RRR75510.1"/>
    <property type="molecule type" value="Genomic_DNA"/>
</dbReference>
<dbReference type="GO" id="GO:0005524">
    <property type="term" value="F:ATP binding"/>
    <property type="evidence" value="ECO:0007669"/>
    <property type="project" value="UniProtKB-KW"/>
</dbReference>
<keyword evidence="3" id="KW-1003">Cell membrane</keyword>
<proteinExistence type="inferred from homology"/>
<dbReference type="GO" id="GO:0016887">
    <property type="term" value="F:ATP hydrolysis activity"/>
    <property type="evidence" value="ECO:0007669"/>
    <property type="project" value="InterPro"/>
</dbReference>
<evidence type="ECO:0000256" key="7">
    <source>
        <dbReference type="ARBA" id="ARBA00023136"/>
    </source>
</evidence>
<keyword evidence="5 10" id="KW-0067">ATP-binding</keyword>
<name>A0A426U6A3_9CHLR</name>
<dbReference type="InterPro" id="IPR003439">
    <property type="entry name" value="ABC_transporter-like_ATP-bd"/>
</dbReference>
<protein>
    <submittedName>
        <fullName evidence="10">ATP-binding cassette domain-containing protein</fullName>
    </submittedName>
</protein>
<dbReference type="GO" id="GO:0005886">
    <property type="term" value="C:plasma membrane"/>
    <property type="evidence" value="ECO:0007669"/>
    <property type="project" value="UniProtKB-SubCell"/>
</dbReference>
<evidence type="ECO:0000256" key="3">
    <source>
        <dbReference type="ARBA" id="ARBA00022475"/>
    </source>
</evidence>
<evidence type="ECO:0000256" key="1">
    <source>
        <dbReference type="ARBA" id="ARBA00004413"/>
    </source>
</evidence>
<dbReference type="PANTHER" id="PTHR43582">
    <property type="entry name" value="LINEARMYCIN RESISTANCE ATP-BINDING PROTEIN LNRL"/>
    <property type="match status" value="1"/>
</dbReference>
<dbReference type="AlphaFoldDB" id="A0A426U6A3"/>
<dbReference type="PROSITE" id="PS00211">
    <property type="entry name" value="ABC_TRANSPORTER_1"/>
    <property type="match status" value="1"/>
</dbReference>
<comment type="caution">
    <text evidence="10">The sequence shown here is derived from an EMBL/GenBank/DDBJ whole genome shotgun (WGS) entry which is preliminary data.</text>
</comment>
<evidence type="ECO:0000256" key="2">
    <source>
        <dbReference type="ARBA" id="ARBA00022448"/>
    </source>
</evidence>
<dbReference type="InterPro" id="IPR027417">
    <property type="entry name" value="P-loop_NTPase"/>
</dbReference>
<organism evidence="10 11">
    <name type="scientific">Candidatus Viridilinea halotolerans</name>
    <dbReference type="NCBI Taxonomy" id="2491704"/>
    <lineage>
        <taxon>Bacteria</taxon>
        <taxon>Bacillati</taxon>
        <taxon>Chloroflexota</taxon>
        <taxon>Chloroflexia</taxon>
        <taxon>Chloroflexales</taxon>
        <taxon>Chloroflexineae</taxon>
        <taxon>Oscillochloridaceae</taxon>
        <taxon>Candidatus Viridilinea</taxon>
    </lineage>
</organism>
<dbReference type="InterPro" id="IPR017871">
    <property type="entry name" value="ABC_transporter-like_CS"/>
</dbReference>
<dbReference type="GO" id="GO:1900753">
    <property type="term" value="P:doxorubicin transport"/>
    <property type="evidence" value="ECO:0007669"/>
    <property type="project" value="InterPro"/>
</dbReference>
<sequence>MQTFAIEARGLVKKYGDFTAVQGIDFAVPTGAIFALLGPNGAGKTTTIHMLTTLIAPSAGTAAVAGFDIVRAADQVRARIGVTFQEIAVDQDLTGREVLDIHGRLYRQPSALRRQRISALVELVQLGDALDRRVRTYSGGMKRRLELARGLMTDPEVLFLDEPTQGLDPQNRVGIWSYIRELNRTRGLSLLLTTHYMDEAEALANLVGIVDHGRLVAEGAPDALVAALGADLIRVRGQGDTSHFAREVATLPFVSRVDSDASNNAVLVYVDSGSSRLVDVIGVSNGNGFHVDDVTVARPSLGDVFLHYTGRALRD</sequence>
<dbReference type="PROSITE" id="PS50893">
    <property type="entry name" value="ABC_TRANSPORTER_2"/>
    <property type="match status" value="1"/>
</dbReference>
<keyword evidence="4" id="KW-0547">Nucleotide-binding</keyword>
<comment type="subcellular location">
    <subcellularLocation>
        <location evidence="1">Cell membrane</location>
        <topology evidence="1">Peripheral membrane protein</topology>
        <orientation evidence="1">Cytoplasmic side</orientation>
    </subcellularLocation>
</comment>
<evidence type="ECO:0000256" key="5">
    <source>
        <dbReference type="ARBA" id="ARBA00022840"/>
    </source>
</evidence>
<evidence type="ECO:0000256" key="8">
    <source>
        <dbReference type="ARBA" id="ARBA00049985"/>
    </source>
</evidence>
<dbReference type="SMART" id="SM00382">
    <property type="entry name" value="AAA"/>
    <property type="match status" value="1"/>
</dbReference>
<evidence type="ECO:0000313" key="11">
    <source>
        <dbReference type="Proteomes" id="UP000280307"/>
    </source>
</evidence>
<dbReference type="Gene3D" id="3.40.50.300">
    <property type="entry name" value="P-loop containing nucleotide triphosphate hydrolases"/>
    <property type="match status" value="1"/>
</dbReference>
<dbReference type="InterPro" id="IPR003593">
    <property type="entry name" value="AAA+_ATPase"/>
</dbReference>
<evidence type="ECO:0000256" key="6">
    <source>
        <dbReference type="ARBA" id="ARBA00022967"/>
    </source>
</evidence>
<keyword evidence="2" id="KW-0813">Transport</keyword>
<dbReference type="PANTHER" id="PTHR43582:SF5">
    <property type="entry name" value="ABC TRANSPORTER"/>
    <property type="match status" value="1"/>
</dbReference>
<evidence type="ECO:0000313" key="10">
    <source>
        <dbReference type="EMBL" id="RRR75510.1"/>
    </source>
</evidence>
<dbReference type="SUPFAM" id="SSF52540">
    <property type="entry name" value="P-loop containing nucleoside triphosphate hydrolases"/>
    <property type="match status" value="1"/>
</dbReference>
<comment type="similarity">
    <text evidence="8">Belongs to the ABC transporter superfamily. Drug exporter-1 (DrugE1) (TC 3.A.1.105) family.</text>
</comment>